<proteinExistence type="predicted"/>
<comment type="caution">
    <text evidence="1">The sequence shown here is derived from an EMBL/GenBank/DDBJ whole genome shotgun (WGS) entry which is preliminary data.</text>
</comment>
<sequence>MVKLCPKCGADLTEVIGGYLCHECGGGMYSDDEVITPSCPSCGSELGTLGDTYYCFQCGRTVGKDDAVYGHDVDFDDDYSFDEPDYDSMVNNGDNICLNCTYWSVSPYGASYGMVCRRGYMTEGPGDSCSDFEQSRSFANYGDGGQYQFDETSRDISNKLYYWKNNR</sequence>
<reference evidence="1 2" key="1">
    <citation type="submission" date="2017-03" db="EMBL/GenBank/DDBJ databases">
        <title>Genome sequence of Methanobrevibacter thaueri.</title>
        <authorList>
            <person name="Poehlein A."/>
            <person name="Seedorf H."/>
            <person name="Daniel R."/>
        </authorList>
    </citation>
    <scope>NUCLEOTIDE SEQUENCE [LARGE SCALE GENOMIC DNA]</scope>
    <source>
        <strain evidence="1 2">DSM 11995</strain>
    </source>
</reference>
<dbReference type="Proteomes" id="UP000251717">
    <property type="component" value="Unassembled WGS sequence"/>
</dbReference>
<dbReference type="EMBL" id="MZGS01000017">
    <property type="protein sequence ID" value="PWB87646.1"/>
    <property type="molecule type" value="Genomic_DNA"/>
</dbReference>
<keyword evidence="2" id="KW-1185">Reference proteome</keyword>
<evidence type="ECO:0000313" key="2">
    <source>
        <dbReference type="Proteomes" id="UP000251717"/>
    </source>
</evidence>
<dbReference type="SUPFAM" id="SSF161187">
    <property type="entry name" value="YfgJ-like"/>
    <property type="match status" value="1"/>
</dbReference>
<dbReference type="OrthoDB" id="78248at2157"/>
<protein>
    <submittedName>
        <fullName evidence="1">Replication factor A</fullName>
    </submittedName>
</protein>
<dbReference type="RefSeq" id="WP_116591590.1">
    <property type="nucleotide sequence ID" value="NZ_MZGS01000017.1"/>
</dbReference>
<name>A0A315XMT8_9EURY</name>
<dbReference type="Gene3D" id="2.10.290.10">
    <property type="entry name" value="YfgJ-like"/>
    <property type="match status" value="1"/>
</dbReference>
<gene>
    <name evidence="1" type="ORF">MBBTH_06140</name>
</gene>
<dbReference type="InterPro" id="IPR029037">
    <property type="entry name" value="DUF1407/YfgJ-like_sf"/>
</dbReference>
<organism evidence="1 2">
    <name type="scientific">Methanobrevibacter thaueri</name>
    <dbReference type="NCBI Taxonomy" id="190975"/>
    <lineage>
        <taxon>Archaea</taxon>
        <taxon>Methanobacteriati</taxon>
        <taxon>Methanobacteriota</taxon>
        <taxon>Methanomada group</taxon>
        <taxon>Methanobacteria</taxon>
        <taxon>Methanobacteriales</taxon>
        <taxon>Methanobacteriaceae</taxon>
        <taxon>Methanobrevibacter</taxon>
    </lineage>
</organism>
<dbReference type="AlphaFoldDB" id="A0A315XMT8"/>
<accession>A0A315XMT8</accession>
<evidence type="ECO:0000313" key="1">
    <source>
        <dbReference type="EMBL" id="PWB87646.1"/>
    </source>
</evidence>